<dbReference type="InterPro" id="IPR028162">
    <property type="entry name" value="Met8_C"/>
</dbReference>
<dbReference type="AlphaFoldDB" id="A0A1J8QRB1"/>
<dbReference type="STRING" id="180088.A0A1J8QRB1"/>
<dbReference type="Pfam" id="PF14823">
    <property type="entry name" value="Sirohm_synth_C"/>
    <property type="match status" value="1"/>
</dbReference>
<dbReference type="OrthoDB" id="1721126at2759"/>
<name>A0A1J8QRB1_9AGAM</name>
<evidence type="ECO:0000313" key="3">
    <source>
        <dbReference type="Proteomes" id="UP000183567"/>
    </source>
</evidence>
<dbReference type="Proteomes" id="UP000183567">
    <property type="component" value="Unassembled WGS sequence"/>
</dbReference>
<feature type="domain" description="Siroheme biosynthesis protein Met8 C-terminal" evidence="1">
    <location>
        <begin position="38"/>
        <end position="108"/>
    </location>
</feature>
<dbReference type="SUPFAM" id="SSF75615">
    <property type="entry name" value="Siroheme synthase middle domains-like"/>
    <property type="match status" value="1"/>
</dbReference>
<proteinExistence type="predicted"/>
<gene>
    <name evidence="2" type="ORF">AZE42_12351</name>
</gene>
<accession>A0A1J8QRB1</accession>
<reference evidence="2 3" key="1">
    <citation type="submission" date="2016-03" db="EMBL/GenBank/DDBJ databases">
        <title>Comparative genomics of the ectomycorrhizal sister species Rhizopogon vinicolor and Rhizopogon vesiculosus (Basidiomycota: Boletales) reveals a divergence of the mating type B locus.</title>
        <authorList>
            <person name="Mujic A.B."/>
            <person name="Kuo A."/>
            <person name="Tritt A."/>
            <person name="Lipzen A."/>
            <person name="Chen C."/>
            <person name="Johnson J."/>
            <person name="Sharma A."/>
            <person name="Barry K."/>
            <person name="Grigoriev I.V."/>
            <person name="Spatafora J.W."/>
        </authorList>
    </citation>
    <scope>NUCLEOTIDE SEQUENCE [LARGE SCALE GENOMIC DNA]</scope>
    <source>
        <strain evidence="2 3">AM-OR11-056</strain>
    </source>
</reference>
<organism evidence="2 3">
    <name type="scientific">Rhizopogon vesiculosus</name>
    <dbReference type="NCBI Taxonomy" id="180088"/>
    <lineage>
        <taxon>Eukaryota</taxon>
        <taxon>Fungi</taxon>
        <taxon>Dikarya</taxon>
        <taxon>Basidiomycota</taxon>
        <taxon>Agaricomycotina</taxon>
        <taxon>Agaricomycetes</taxon>
        <taxon>Agaricomycetidae</taxon>
        <taxon>Boletales</taxon>
        <taxon>Suillineae</taxon>
        <taxon>Rhizopogonaceae</taxon>
        <taxon>Rhizopogon</taxon>
    </lineage>
</organism>
<protein>
    <recommendedName>
        <fullName evidence="1">Siroheme biosynthesis protein Met8 C-terminal domain-containing protein</fullName>
    </recommendedName>
</protein>
<evidence type="ECO:0000313" key="2">
    <source>
        <dbReference type="EMBL" id="OJA16001.1"/>
    </source>
</evidence>
<comment type="caution">
    <text evidence="2">The sequence shown here is derived from an EMBL/GenBank/DDBJ whole genome shotgun (WGS) entry which is preliminary data.</text>
</comment>
<keyword evidence="3" id="KW-1185">Reference proteome</keyword>
<sequence length="108" mass="12531">MIYNSLELRSYLYNLDLATDSSHKLANIIRRKSEQNLPEHAGDAIIRVGKLRTKSKERAPSVGGEIGKRRMRWMIDVCTLWDMEELALLDDQMMRKLLDDGWEKDAVP</sequence>
<dbReference type="EMBL" id="LVVM01002741">
    <property type="protein sequence ID" value="OJA16001.1"/>
    <property type="molecule type" value="Genomic_DNA"/>
</dbReference>
<evidence type="ECO:0000259" key="1">
    <source>
        <dbReference type="Pfam" id="PF14823"/>
    </source>
</evidence>